<dbReference type="InterPro" id="IPR011006">
    <property type="entry name" value="CheY-like_superfamily"/>
</dbReference>
<evidence type="ECO:0000259" key="4">
    <source>
        <dbReference type="PROSITE" id="PS50043"/>
    </source>
</evidence>
<feature type="domain" description="HTH luxR-type" evidence="4">
    <location>
        <begin position="144"/>
        <end position="209"/>
    </location>
</feature>
<gene>
    <name evidence="6" type="ORF">WKV53_23940</name>
</gene>
<dbReference type="InterPro" id="IPR000792">
    <property type="entry name" value="Tscrpt_reg_LuxR_C"/>
</dbReference>
<dbReference type="SMART" id="SM00448">
    <property type="entry name" value="REC"/>
    <property type="match status" value="1"/>
</dbReference>
<dbReference type="EMBL" id="JBBUKT010000012">
    <property type="protein sequence ID" value="MEK7953588.1"/>
    <property type="molecule type" value="Genomic_DNA"/>
</dbReference>
<dbReference type="PROSITE" id="PS50110">
    <property type="entry name" value="RESPONSE_REGULATORY"/>
    <property type="match status" value="1"/>
</dbReference>
<dbReference type="InterPro" id="IPR016032">
    <property type="entry name" value="Sig_transdc_resp-reg_C-effctor"/>
</dbReference>
<dbReference type="InterPro" id="IPR058245">
    <property type="entry name" value="NreC/VraR/RcsB-like_REC"/>
</dbReference>
<protein>
    <submittedName>
        <fullName evidence="6">Response regulator transcription factor</fullName>
    </submittedName>
</protein>
<dbReference type="SMART" id="SM00421">
    <property type="entry name" value="HTH_LUXR"/>
    <property type="match status" value="1"/>
</dbReference>
<dbReference type="PRINTS" id="PR00038">
    <property type="entry name" value="HTHLUXR"/>
</dbReference>
<accession>A0ABU9B1D7</accession>
<evidence type="ECO:0000259" key="5">
    <source>
        <dbReference type="PROSITE" id="PS50110"/>
    </source>
</evidence>
<keyword evidence="7" id="KW-1185">Reference proteome</keyword>
<dbReference type="RefSeq" id="WP_341407354.1">
    <property type="nucleotide sequence ID" value="NZ_JBBUKT010000012.1"/>
</dbReference>
<dbReference type="PANTHER" id="PTHR43214">
    <property type="entry name" value="TWO-COMPONENT RESPONSE REGULATOR"/>
    <property type="match status" value="1"/>
</dbReference>
<evidence type="ECO:0000313" key="6">
    <source>
        <dbReference type="EMBL" id="MEK7953588.1"/>
    </source>
</evidence>
<keyword evidence="2" id="KW-0238">DNA-binding</keyword>
<dbReference type="CDD" id="cd17535">
    <property type="entry name" value="REC_NarL-like"/>
    <property type="match status" value="1"/>
</dbReference>
<dbReference type="SUPFAM" id="SSF52172">
    <property type="entry name" value="CheY-like"/>
    <property type="match status" value="1"/>
</dbReference>
<organism evidence="6 7">
    <name type="scientific">Luteolibacter soli</name>
    <dbReference type="NCBI Taxonomy" id="3135280"/>
    <lineage>
        <taxon>Bacteria</taxon>
        <taxon>Pseudomonadati</taxon>
        <taxon>Verrucomicrobiota</taxon>
        <taxon>Verrucomicrobiia</taxon>
        <taxon>Verrucomicrobiales</taxon>
        <taxon>Verrucomicrobiaceae</taxon>
        <taxon>Luteolibacter</taxon>
    </lineage>
</organism>
<evidence type="ECO:0000256" key="3">
    <source>
        <dbReference type="PROSITE-ProRule" id="PRU00169"/>
    </source>
</evidence>
<dbReference type="CDD" id="cd06170">
    <property type="entry name" value="LuxR_C_like"/>
    <property type="match status" value="1"/>
</dbReference>
<evidence type="ECO:0000256" key="1">
    <source>
        <dbReference type="ARBA" id="ARBA00022553"/>
    </source>
</evidence>
<keyword evidence="1 3" id="KW-0597">Phosphoprotein</keyword>
<dbReference type="InterPro" id="IPR001789">
    <property type="entry name" value="Sig_transdc_resp-reg_receiver"/>
</dbReference>
<dbReference type="Pfam" id="PF00072">
    <property type="entry name" value="Response_reg"/>
    <property type="match status" value="1"/>
</dbReference>
<proteinExistence type="predicted"/>
<evidence type="ECO:0000313" key="7">
    <source>
        <dbReference type="Proteomes" id="UP001371305"/>
    </source>
</evidence>
<dbReference type="InterPro" id="IPR039420">
    <property type="entry name" value="WalR-like"/>
</dbReference>
<dbReference type="Proteomes" id="UP001371305">
    <property type="component" value="Unassembled WGS sequence"/>
</dbReference>
<feature type="modified residue" description="4-aspartylphosphate" evidence="3">
    <location>
        <position position="54"/>
    </location>
</feature>
<dbReference type="Gene3D" id="3.40.50.2300">
    <property type="match status" value="1"/>
</dbReference>
<dbReference type="PROSITE" id="PS50043">
    <property type="entry name" value="HTH_LUXR_2"/>
    <property type="match status" value="1"/>
</dbReference>
<sequence>MNRIAIVEDNTTVRASLAELVESIPGCECVGTFASGEEGIRLIPKLTPDLVMMDIHLPNLSGIECTAKLKQLLPELRVLILTVYEDGDKIFDALKAGASGYILKRSKPQDIIEAIREILAGGAPMTPEIALKVVESFRKTAAAAPAETVNLSRREIEVLQGLAKGLANKEIADELSVGVETVRWHLKQIYEKLHVRCRTEAALKFLGMKDVGGGT</sequence>
<reference evidence="6 7" key="1">
    <citation type="submission" date="2024-04" db="EMBL/GenBank/DDBJ databases">
        <title>Luteolibacter sp. isolated from soil.</title>
        <authorList>
            <person name="An J."/>
        </authorList>
    </citation>
    <scope>NUCLEOTIDE SEQUENCE [LARGE SCALE GENOMIC DNA]</scope>
    <source>
        <strain evidence="6 7">Y139</strain>
    </source>
</reference>
<name>A0ABU9B1D7_9BACT</name>
<dbReference type="SUPFAM" id="SSF46894">
    <property type="entry name" value="C-terminal effector domain of the bipartite response regulators"/>
    <property type="match status" value="1"/>
</dbReference>
<comment type="caution">
    <text evidence="6">The sequence shown here is derived from an EMBL/GenBank/DDBJ whole genome shotgun (WGS) entry which is preliminary data.</text>
</comment>
<evidence type="ECO:0000256" key="2">
    <source>
        <dbReference type="ARBA" id="ARBA00023125"/>
    </source>
</evidence>
<feature type="domain" description="Response regulatory" evidence="5">
    <location>
        <begin position="3"/>
        <end position="119"/>
    </location>
</feature>
<dbReference type="Pfam" id="PF00196">
    <property type="entry name" value="GerE"/>
    <property type="match status" value="1"/>
</dbReference>